<keyword evidence="4 9" id="KW-0812">Transmembrane</keyword>
<feature type="transmembrane region" description="Helical" evidence="9">
    <location>
        <begin position="109"/>
        <end position="133"/>
    </location>
</feature>
<dbReference type="InterPro" id="IPR050790">
    <property type="entry name" value="ExbB/TolQ_transport"/>
</dbReference>
<name>A0A1V5MKY4_UNCT6</name>
<comment type="caution">
    <text evidence="11">The sequence shown here is derived from an EMBL/GenBank/DDBJ whole genome shotgun (WGS) entry which is preliminary data.</text>
</comment>
<gene>
    <name evidence="11" type="primary">exbB_1</name>
    <name evidence="11" type="ORF">BWY73_00068</name>
</gene>
<dbReference type="Pfam" id="PF01618">
    <property type="entry name" value="MotA_ExbB"/>
    <property type="match status" value="1"/>
</dbReference>
<evidence type="ECO:0000313" key="11">
    <source>
        <dbReference type="EMBL" id="OPZ93869.1"/>
    </source>
</evidence>
<comment type="subcellular location">
    <subcellularLocation>
        <location evidence="1">Cell membrane</location>
        <topology evidence="1">Multi-pass membrane protein</topology>
    </subcellularLocation>
    <subcellularLocation>
        <location evidence="8">Membrane</location>
        <topology evidence="8">Multi-pass membrane protein</topology>
    </subcellularLocation>
</comment>
<evidence type="ECO:0000256" key="9">
    <source>
        <dbReference type="SAM" id="Phobius"/>
    </source>
</evidence>
<keyword evidence="3" id="KW-1003">Cell membrane</keyword>
<evidence type="ECO:0000256" key="7">
    <source>
        <dbReference type="ARBA" id="ARBA00023136"/>
    </source>
</evidence>
<organism evidence="11 12">
    <name type="scientific">candidate division TA06 bacterium ADurb.Bin417</name>
    <dbReference type="NCBI Taxonomy" id="1852828"/>
    <lineage>
        <taxon>Bacteria</taxon>
        <taxon>Bacteria division TA06</taxon>
    </lineage>
</organism>
<dbReference type="AlphaFoldDB" id="A0A1V5MKY4"/>
<feature type="domain" description="MotA/TolQ/ExbB proton channel" evidence="10">
    <location>
        <begin position="75"/>
        <end position="191"/>
    </location>
</feature>
<evidence type="ECO:0000256" key="6">
    <source>
        <dbReference type="ARBA" id="ARBA00022989"/>
    </source>
</evidence>
<dbReference type="PANTHER" id="PTHR30625:SF15">
    <property type="entry name" value="BIOPOLYMER TRANSPORT PROTEIN EXBB"/>
    <property type="match status" value="1"/>
</dbReference>
<evidence type="ECO:0000256" key="4">
    <source>
        <dbReference type="ARBA" id="ARBA00022692"/>
    </source>
</evidence>
<feature type="transmembrane region" description="Helical" evidence="9">
    <location>
        <begin position="12"/>
        <end position="30"/>
    </location>
</feature>
<sequence>MFGFGELVLKGGILMIPIIFCSILSLAVILERAISLHREQVSSDAFFSKVEEPVRRNNIVEAIELCDQTNGSVPRIVKIGLLRHDRRPEEVREAIEETASFEIPYLERYLGILATVATVSPLLGLLGTVTGLVRAFMVIQMKSGLVNPADLAGGIWEALITTVAGLVVAIPTYVAYNYFVSRVNAIVTEMEKSASRLIQLLAMREAPAE</sequence>
<feature type="transmembrane region" description="Helical" evidence="9">
    <location>
        <begin position="153"/>
        <end position="176"/>
    </location>
</feature>
<proteinExistence type="inferred from homology"/>
<dbReference type="PANTHER" id="PTHR30625">
    <property type="entry name" value="PROTEIN TOLQ"/>
    <property type="match status" value="1"/>
</dbReference>
<evidence type="ECO:0000256" key="5">
    <source>
        <dbReference type="ARBA" id="ARBA00022927"/>
    </source>
</evidence>
<keyword evidence="2 8" id="KW-0813">Transport</keyword>
<keyword evidence="5 8" id="KW-0653">Protein transport</keyword>
<dbReference type="GO" id="GO:0017038">
    <property type="term" value="P:protein import"/>
    <property type="evidence" value="ECO:0007669"/>
    <property type="project" value="TreeGrafter"/>
</dbReference>
<reference evidence="11 12" key="1">
    <citation type="submission" date="2017-02" db="EMBL/GenBank/DDBJ databases">
        <title>Delving into the versatile metabolic prowess of the omnipresent phylum Bacteroidetes.</title>
        <authorList>
            <person name="Nobu M.K."/>
            <person name="Mei R."/>
            <person name="Narihiro T."/>
            <person name="Kuroda K."/>
            <person name="Liu W.-T."/>
        </authorList>
    </citation>
    <scope>NUCLEOTIDE SEQUENCE [LARGE SCALE GENOMIC DNA]</scope>
    <source>
        <strain evidence="11">ADurb.Bin417</strain>
    </source>
</reference>
<keyword evidence="7 9" id="KW-0472">Membrane</keyword>
<comment type="similarity">
    <text evidence="8">Belongs to the exbB/tolQ family.</text>
</comment>
<evidence type="ECO:0000259" key="10">
    <source>
        <dbReference type="Pfam" id="PF01618"/>
    </source>
</evidence>
<accession>A0A1V5MKY4</accession>
<dbReference type="InterPro" id="IPR002898">
    <property type="entry name" value="MotA_ExbB_proton_chnl"/>
</dbReference>
<keyword evidence="6 9" id="KW-1133">Transmembrane helix</keyword>
<dbReference type="GO" id="GO:0005886">
    <property type="term" value="C:plasma membrane"/>
    <property type="evidence" value="ECO:0007669"/>
    <property type="project" value="UniProtKB-SubCell"/>
</dbReference>
<evidence type="ECO:0000256" key="3">
    <source>
        <dbReference type="ARBA" id="ARBA00022475"/>
    </source>
</evidence>
<evidence type="ECO:0000256" key="2">
    <source>
        <dbReference type="ARBA" id="ARBA00022448"/>
    </source>
</evidence>
<evidence type="ECO:0000256" key="1">
    <source>
        <dbReference type="ARBA" id="ARBA00004651"/>
    </source>
</evidence>
<protein>
    <submittedName>
        <fullName evidence="11">Biopolymer transport protein ExbB</fullName>
    </submittedName>
</protein>
<evidence type="ECO:0000256" key="8">
    <source>
        <dbReference type="RuleBase" id="RU004057"/>
    </source>
</evidence>
<dbReference type="EMBL" id="MWAK01000004">
    <property type="protein sequence ID" value="OPZ93869.1"/>
    <property type="molecule type" value="Genomic_DNA"/>
</dbReference>
<evidence type="ECO:0000313" key="12">
    <source>
        <dbReference type="Proteomes" id="UP000485484"/>
    </source>
</evidence>
<dbReference type="Proteomes" id="UP000485484">
    <property type="component" value="Unassembled WGS sequence"/>
</dbReference>